<dbReference type="PANTHER" id="PTHR30136:SF33">
    <property type="entry name" value="TRANSCRIPTIONAL REGULATORY PROTEIN"/>
    <property type="match status" value="1"/>
</dbReference>
<dbReference type="PANTHER" id="PTHR30136">
    <property type="entry name" value="HELIX-TURN-HELIX TRANSCRIPTIONAL REGULATOR, ICLR FAMILY"/>
    <property type="match status" value="1"/>
</dbReference>
<dbReference type="SUPFAM" id="SSF46785">
    <property type="entry name" value="Winged helix' DNA-binding domain"/>
    <property type="match status" value="1"/>
</dbReference>
<keyword evidence="7" id="KW-1185">Reference proteome</keyword>
<organism evidence="6 7">
    <name type="scientific">Polynucleobacter tropicus</name>
    <dbReference type="NCBI Taxonomy" id="1743174"/>
    <lineage>
        <taxon>Bacteria</taxon>
        <taxon>Pseudomonadati</taxon>
        <taxon>Pseudomonadota</taxon>
        <taxon>Betaproteobacteria</taxon>
        <taxon>Burkholderiales</taxon>
        <taxon>Burkholderiaceae</taxon>
        <taxon>Polynucleobacter</taxon>
    </lineage>
</organism>
<dbReference type="InterPro" id="IPR014757">
    <property type="entry name" value="Tscrpt_reg_IclR_C"/>
</dbReference>
<feature type="domain" description="IclR-ED" evidence="5">
    <location>
        <begin position="74"/>
        <end position="254"/>
    </location>
</feature>
<dbReference type="GO" id="GO:0045892">
    <property type="term" value="P:negative regulation of DNA-templated transcription"/>
    <property type="evidence" value="ECO:0007669"/>
    <property type="project" value="TreeGrafter"/>
</dbReference>
<dbReference type="RefSeq" id="WP_173956007.1">
    <property type="nucleotide sequence ID" value="NZ_CP028942.1"/>
</dbReference>
<evidence type="ECO:0000259" key="4">
    <source>
        <dbReference type="PROSITE" id="PS51077"/>
    </source>
</evidence>
<dbReference type="GO" id="GO:0003700">
    <property type="term" value="F:DNA-binding transcription factor activity"/>
    <property type="evidence" value="ECO:0007669"/>
    <property type="project" value="TreeGrafter"/>
</dbReference>
<dbReference type="Gene3D" id="1.10.10.10">
    <property type="entry name" value="Winged helix-like DNA-binding domain superfamily/Winged helix DNA-binding domain"/>
    <property type="match status" value="1"/>
</dbReference>
<name>A0A6M9Q1K6_9BURK</name>
<dbReference type="InterPro" id="IPR029016">
    <property type="entry name" value="GAF-like_dom_sf"/>
</dbReference>
<gene>
    <name evidence="6" type="ORF">DCO17_06820</name>
</gene>
<dbReference type="InterPro" id="IPR050707">
    <property type="entry name" value="HTH_MetabolicPath_Reg"/>
</dbReference>
<accession>A0A6M9Q1K6</accession>
<dbReference type="SMART" id="SM00346">
    <property type="entry name" value="HTH_ICLR"/>
    <property type="match status" value="1"/>
</dbReference>
<evidence type="ECO:0000259" key="5">
    <source>
        <dbReference type="PROSITE" id="PS51078"/>
    </source>
</evidence>
<proteinExistence type="predicted"/>
<reference evidence="6 7" key="1">
    <citation type="submission" date="2018-04" db="EMBL/GenBank/DDBJ databases">
        <title>Polynucleobacter sp. UH21B genome.</title>
        <authorList>
            <person name="Hahn M.W."/>
        </authorList>
    </citation>
    <scope>NUCLEOTIDE SEQUENCE [LARGE SCALE GENOMIC DNA]</scope>
    <source>
        <strain evidence="6 7">MWH-UH21B</strain>
    </source>
</reference>
<dbReference type="GO" id="GO:0003677">
    <property type="term" value="F:DNA binding"/>
    <property type="evidence" value="ECO:0007669"/>
    <property type="project" value="UniProtKB-KW"/>
</dbReference>
<dbReference type="Proteomes" id="UP000503312">
    <property type="component" value="Chromosome"/>
</dbReference>
<protein>
    <submittedName>
        <fullName evidence="6">IclR family transcriptional regulator</fullName>
    </submittedName>
</protein>
<keyword evidence="2" id="KW-0238">DNA-binding</keyword>
<keyword evidence="3" id="KW-0804">Transcription</keyword>
<dbReference type="PROSITE" id="PS51078">
    <property type="entry name" value="ICLR_ED"/>
    <property type="match status" value="1"/>
</dbReference>
<dbReference type="PROSITE" id="PS51077">
    <property type="entry name" value="HTH_ICLR"/>
    <property type="match status" value="1"/>
</dbReference>
<dbReference type="EMBL" id="CP028942">
    <property type="protein sequence ID" value="QKM64965.1"/>
    <property type="molecule type" value="Genomic_DNA"/>
</dbReference>
<dbReference type="InterPro" id="IPR036390">
    <property type="entry name" value="WH_DNA-bd_sf"/>
</dbReference>
<evidence type="ECO:0000256" key="2">
    <source>
        <dbReference type="ARBA" id="ARBA00023125"/>
    </source>
</evidence>
<dbReference type="InterPro" id="IPR005471">
    <property type="entry name" value="Tscrpt_reg_IclR_N"/>
</dbReference>
<sequence length="258" mass="28934">MELKKPSSKLNRSLERGMEILRCFKPGMNLLGNSEIAERTGLAPSTVSRLTQTLVLSGFLEHDKQKSAYRLAPTVLSLGHAYKTSSQELRAIEPLMRKASEKLKLNVGLAVADRLEMVYLESIRYTKKTALRAVAAGQRVPIERTSLGRAWIAKLPPKNRLELLSQLQASGIKNWSQIEKEIKNAITSMTERGYCIATWLPEISAISTFVEFSNGKYASLNFSTPAESDLSNYLEDYVQALFELKDKIESEIIKINHS</sequence>
<dbReference type="KEGG" id="ptrp:DCO17_06820"/>
<keyword evidence="1" id="KW-0805">Transcription regulation</keyword>
<dbReference type="Pfam" id="PF09339">
    <property type="entry name" value="HTH_IclR"/>
    <property type="match status" value="1"/>
</dbReference>
<evidence type="ECO:0000313" key="7">
    <source>
        <dbReference type="Proteomes" id="UP000503312"/>
    </source>
</evidence>
<dbReference type="Gene3D" id="3.30.450.40">
    <property type="match status" value="1"/>
</dbReference>
<feature type="domain" description="HTH iclR-type" evidence="4">
    <location>
        <begin position="11"/>
        <end position="73"/>
    </location>
</feature>
<dbReference type="Pfam" id="PF01614">
    <property type="entry name" value="IclR_C"/>
    <property type="match status" value="1"/>
</dbReference>
<dbReference type="InterPro" id="IPR036388">
    <property type="entry name" value="WH-like_DNA-bd_sf"/>
</dbReference>
<evidence type="ECO:0000256" key="3">
    <source>
        <dbReference type="ARBA" id="ARBA00023163"/>
    </source>
</evidence>
<evidence type="ECO:0000256" key="1">
    <source>
        <dbReference type="ARBA" id="ARBA00023015"/>
    </source>
</evidence>
<dbReference type="SUPFAM" id="SSF55781">
    <property type="entry name" value="GAF domain-like"/>
    <property type="match status" value="1"/>
</dbReference>
<evidence type="ECO:0000313" key="6">
    <source>
        <dbReference type="EMBL" id="QKM64965.1"/>
    </source>
</evidence>
<dbReference type="AlphaFoldDB" id="A0A6M9Q1K6"/>